<dbReference type="GO" id="GO:0000155">
    <property type="term" value="F:phosphorelay sensor kinase activity"/>
    <property type="evidence" value="ECO:0007669"/>
    <property type="project" value="InterPro"/>
</dbReference>
<comment type="subcellular location">
    <subcellularLocation>
        <location evidence="3">Cell membrane</location>
    </subcellularLocation>
</comment>
<dbReference type="InterPro" id="IPR003594">
    <property type="entry name" value="HATPase_dom"/>
</dbReference>
<evidence type="ECO:0000256" key="9">
    <source>
        <dbReference type="ARBA" id="ARBA00022989"/>
    </source>
</evidence>
<dbReference type="InterPro" id="IPR003660">
    <property type="entry name" value="HAMP_dom"/>
</dbReference>
<dbReference type="EMBL" id="FUKR01000056">
    <property type="protein sequence ID" value="SJN36710.1"/>
    <property type="molecule type" value="Genomic_DNA"/>
</dbReference>
<evidence type="ECO:0000256" key="10">
    <source>
        <dbReference type="ARBA" id="ARBA00023012"/>
    </source>
</evidence>
<gene>
    <name evidence="16" type="ORF">FM119_10065</name>
</gene>
<evidence type="ECO:0000256" key="5">
    <source>
        <dbReference type="ARBA" id="ARBA00022553"/>
    </source>
</evidence>
<dbReference type="SMART" id="SM00388">
    <property type="entry name" value="HisKA"/>
    <property type="match status" value="1"/>
</dbReference>
<dbReference type="Gene3D" id="1.10.287.130">
    <property type="match status" value="1"/>
</dbReference>
<dbReference type="InterPro" id="IPR004358">
    <property type="entry name" value="Sig_transdc_His_kin-like_C"/>
</dbReference>
<dbReference type="Gene3D" id="3.30.565.10">
    <property type="entry name" value="Histidine kinase-like ATPase, C-terminal domain"/>
    <property type="match status" value="1"/>
</dbReference>
<dbReference type="InterPro" id="IPR036097">
    <property type="entry name" value="HisK_dim/P_sf"/>
</dbReference>
<dbReference type="RefSeq" id="WP_087137704.1">
    <property type="nucleotide sequence ID" value="NZ_FUKR01000056.1"/>
</dbReference>
<dbReference type="Pfam" id="PF00672">
    <property type="entry name" value="HAMP"/>
    <property type="match status" value="1"/>
</dbReference>
<dbReference type="InterPro" id="IPR050428">
    <property type="entry name" value="TCS_sensor_his_kinase"/>
</dbReference>
<dbReference type="CDD" id="cd06225">
    <property type="entry name" value="HAMP"/>
    <property type="match status" value="1"/>
</dbReference>
<comment type="cofactor">
    <cofactor evidence="2">
        <name>a divalent metal cation</name>
        <dbReference type="ChEBI" id="CHEBI:60240"/>
    </cofactor>
</comment>
<keyword evidence="7 13" id="KW-0812">Transmembrane</keyword>
<dbReference type="CDD" id="cd00082">
    <property type="entry name" value="HisKA"/>
    <property type="match status" value="1"/>
</dbReference>
<comment type="catalytic activity">
    <reaction evidence="1">
        <text>ATP + protein L-histidine = ADP + protein N-phospho-L-histidine.</text>
        <dbReference type="EC" id="2.7.13.3"/>
    </reaction>
</comment>
<keyword evidence="9 13" id="KW-1133">Transmembrane helix</keyword>
<dbReference type="Proteomes" id="UP000196778">
    <property type="component" value="Unassembled WGS sequence"/>
</dbReference>
<keyword evidence="16" id="KW-0813">Transport</keyword>
<sequence length="522" mass="54467">MTRLRELTGALTLRHRLVLIVVSILALGSIVVGYASVFAVQGQLYDRADEQLGRSIERLTGQNPNSPQQGAPGLIGEPGLGPGALGASFVNGELYSASYLDLDARATALTDEQGAILTRAAEGATTSTVDLGGDAGLYRVMHVQLEQGITVMIGTPLSDVSLTVSQLVVLITVITALVLAVAGAVAYGTIRLALRPLDRVAATAAAVSKLPLDRGDGALSVRVPEGDADDRGEVGRVGAAINRMLGHVSAALQSRQASENKVRRFVSDASHELRTPLAAISGYSELASRYGDEIPEDVAYSLTRIRSESARMAAIVEDLLLLARLDEGRELGREDVDLTMLVIDAVNDAHAAAPDHVFELDLPDEPVTLVGDRSRLHQVVANLLANARVHTPAGTHVTAGVELRGDDVVVSVSDDGPGIPPELRERVFERFVRGDDSRSRETGSTGLGLAIVSGIVGAHGGSADVSSVPGATRFEVRLPLAPAASSAELAPAEPSPSESSPSSPSDSVSADDADAERSRPVD</sequence>
<name>A0A1R4JX88_9MICO</name>
<dbReference type="CDD" id="cd00075">
    <property type="entry name" value="HATPase"/>
    <property type="match status" value="1"/>
</dbReference>
<dbReference type="PROSITE" id="PS50109">
    <property type="entry name" value="HIS_KIN"/>
    <property type="match status" value="1"/>
</dbReference>
<evidence type="ECO:0000256" key="3">
    <source>
        <dbReference type="ARBA" id="ARBA00004236"/>
    </source>
</evidence>
<feature type="transmembrane region" description="Helical" evidence="13">
    <location>
        <begin position="17"/>
        <end position="40"/>
    </location>
</feature>
<dbReference type="FunFam" id="3.30.565.10:FF:000006">
    <property type="entry name" value="Sensor histidine kinase WalK"/>
    <property type="match status" value="1"/>
</dbReference>
<dbReference type="InterPro" id="IPR036890">
    <property type="entry name" value="HATPase_C_sf"/>
</dbReference>
<dbReference type="SUPFAM" id="SSF55874">
    <property type="entry name" value="ATPase domain of HSP90 chaperone/DNA topoisomerase II/histidine kinase"/>
    <property type="match status" value="1"/>
</dbReference>
<reference evidence="17" key="1">
    <citation type="submission" date="2017-02" db="EMBL/GenBank/DDBJ databases">
        <authorList>
            <person name="Dridi B."/>
        </authorList>
    </citation>
    <scope>NUCLEOTIDE SEQUENCE [LARGE SCALE GENOMIC DNA]</scope>
    <source>
        <strain evidence="17">EB411</strain>
    </source>
</reference>
<evidence type="ECO:0000256" key="2">
    <source>
        <dbReference type="ARBA" id="ARBA00001968"/>
    </source>
</evidence>
<feature type="region of interest" description="Disordered" evidence="12">
    <location>
        <begin position="484"/>
        <end position="522"/>
    </location>
</feature>
<dbReference type="SUPFAM" id="SSF47384">
    <property type="entry name" value="Homodimeric domain of signal transducing histidine kinase"/>
    <property type="match status" value="1"/>
</dbReference>
<dbReference type="Pfam" id="PF02518">
    <property type="entry name" value="HATPase_c"/>
    <property type="match status" value="1"/>
</dbReference>
<dbReference type="FunFam" id="1.10.287.130:FF:000001">
    <property type="entry name" value="Two-component sensor histidine kinase"/>
    <property type="match status" value="1"/>
</dbReference>
<keyword evidence="6 16" id="KW-0808">Transferase</keyword>
<evidence type="ECO:0000256" key="11">
    <source>
        <dbReference type="ARBA" id="ARBA00023136"/>
    </source>
</evidence>
<feature type="transmembrane region" description="Helical" evidence="13">
    <location>
        <begin position="167"/>
        <end position="190"/>
    </location>
</feature>
<evidence type="ECO:0000256" key="6">
    <source>
        <dbReference type="ARBA" id="ARBA00022679"/>
    </source>
</evidence>
<evidence type="ECO:0000256" key="1">
    <source>
        <dbReference type="ARBA" id="ARBA00000085"/>
    </source>
</evidence>
<accession>A0A1R4JX88</accession>
<protein>
    <recommendedName>
        <fullName evidence="4">histidine kinase</fullName>
        <ecNumber evidence="4">2.7.13.3</ecNumber>
    </recommendedName>
</protein>
<evidence type="ECO:0000256" key="12">
    <source>
        <dbReference type="SAM" id="MobiDB-lite"/>
    </source>
</evidence>
<evidence type="ECO:0000259" key="15">
    <source>
        <dbReference type="PROSITE" id="PS50885"/>
    </source>
</evidence>
<dbReference type="EC" id="2.7.13.3" evidence="4"/>
<dbReference type="PROSITE" id="PS50885">
    <property type="entry name" value="HAMP"/>
    <property type="match status" value="1"/>
</dbReference>
<evidence type="ECO:0000256" key="7">
    <source>
        <dbReference type="ARBA" id="ARBA00022692"/>
    </source>
</evidence>
<dbReference type="PANTHER" id="PTHR45436:SF5">
    <property type="entry name" value="SENSOR HISTIDINE KINASE TRCS"/>
    <property type="match status" value="1"/>
</dbReference>
<keyword evidence="16" id="KW-0407">Ion channel</keyword>
<dbReference type="OrthoDB" id="9786919at2"/>
<keyword evidence="5" id="KW-0597">Phosphoprotein</keyword>
<dbReference type="InterPro" id="IPR003661">
    <property type="entry name" value="HisK_dim/P_dom"/>
</dbReference>
<keyword evidence="17" id="KW-1185">Reference proteome</keyword>
<dbReference type="InterPro" id="IPR005467">
    <property type="entry name" value="His_kinase_dom"/>
</dbReference>
<dbReference type="PRINTS" id="PR00344">
    <property type="entry name" value="BCTRLSENSOR"/>
</dbReference>
<keyword evidence="16" id="KW-0406">Ion transport</keyword>
<evidence type="ECO:0000313" key="17">
    <source>
        <dbReference type="Proteomes" id="UP000196778"/>
    </source>
</evidence>
<evidence type="ECO:0000259" key="14">
    <source>
        <dbReference type="PROSITE" id="PS50109"/>
    </source>
</evidence>
<evidence type="ECO:0000256" key="4">
    <source>
        <dbReference type="ARBA" id="ARBA00012438"/>
    </source>
</evidence>
<organism evidence="16 17">
    <name type="scientific">Mycetocola reblochoni REB411</name>
    <dbReference type="NCBI Taxonomy" id="1255698"/>
    <lineage>
        <taxon>Bacteria</taxon>
        <taxon>Bacillati</taxon>
        <taxon>Actinomycetota</taxon>
        <taxon>Actinomycetes</taxon>
        <taxon>Micrococcales</taxon>
        <taxon>Microbacteriaceae</taxon>
        <taxon>Mycetocola</taxon>
    </lineage>
</organism>
<evidence type="ECO:0000256" key="8">
    <source>
        <dbReference type="ARBA" id="ARBA00022777"/>
    </source>
</evidence>
<keyword evidence="10" id="KW-0902">Two-component regulatory system</keyword>
<feature type="domain" description="HAMP" evidence="15">
    <location>
        <begin position="191"/>
        <end position="253"/>
    </location>
</feature>
<keyword evidence="11 13" id="KW-0472">Membrane</keyword>
<dbReference type="SMART" id="SM00304">
    <property type="entry name" value="HAMP"/>
    <property type="match status" value="1"/>
</dbReference>
<dbReference type="Pfam" id="PF00512">
    <property type="entry name" value="HisKA"/>
    <property type="match status" value="1"/>
</dbReference>
<evidence type="ECO:0000313" key="16">
    <source>
        <dbReference type="EMBL" id="SJN36710.1"/>
    </source>
</evidence>
<dbReference type="SMART" id="SM00387">
    <property type="entry name" value="HATPase_c"/>
    <property type="match status" value="1"/>
</dbReference>
<dbReference type="AlphaFoldDB" id="A0A1R4JX88"/>
<keyword evidence="8 16" id="KW-0418">Kinase</keyword>
<dbReference type="Gene3D" id="6.10.340.10">
    <property type="match status" value="1"/>
</dbReference>
<dbReference type="PANTHER" id="PTHR45436">
    <property type="entry name" value="SENSOR HISTIDINE KINASE YKOH"/>
    <property type="match status" value="1"/>
</dbReference>
<evidence type="ECO:0000256" key="13">
    <source>
        <dbReference type="SAM" id="Phobius"/>
    </source>
</evidence>
<dbReference type="GO" id="GO:0005509">
    <property type="term" value="F:calcium ion binding"/>
    <property type="evidence" value="ECO:0007669"/>
    <property type="project" value="UniProtKB-ARBA"/>
</dbReference>
<feature type="domain" description="Histidine kinase" evidence="14">
    <location>
        <begin position="268"/>
        <end position="482"/>
    </location>
</feature>
<proteinExistence type="predicted"/>
<dbReference type="GO" id="GO:0034220">
    <property type="term" value="P:monoatomic ion transmembrane transport"/>
    <property type="evidence" value="ECO:0007669"/>
    <property type="project" value="UniProtKB-KW"/>
</dbReference>
<dbReference type="GO" id="GO:0005886">
    <property type="term" value="C:plasma membrane"/>
    <property type="evidence" value="ECO:0007669"/>
    <property type="project" value="UniProtKB-SubCell"/>
</dbReference>
<feature type="compositionally biased region" description="Low complexity" evidence="12">
    <location>
        <begin position="484"/>
        <end position="508"/>
    </location>
</feature>